<evidence type="ECO:0008006" key="3">
    <source>
        <dbReference type="Google" id="ProtNLM"/>
    </source>
</evidence>
<reference evidence="2" key="2">
    <citation type="submission" date="2023-07" db="EMBL/GenBank/DDBJ databases">
        <title>Zobellia barbeyronii sp. nov., a new marine flavobacterium, isolated from green and red algae.</title>
        <authorList>
            <person name="Nedashkovskaya O.I."/>
            <person name="Otstavnykh N."/>
            <person name="Zhukova N."/>
            <person name="Guzev K."/>
            <person name="Chausova V."/>
            <person name="Tekutyeva L."/>
            <person name="Mikhailov V."/>
            <person name="Isaeva M."/>
        </authorList>
    </citation>
    <scope>NUCLEOTIDE SEQUENCE [LARGE SCALE GENOMIC DNA]</scope>
    <source>
        <strain evidence="2">KMM 6746</strain>
    </source>
</reference>
<accession>A0ABS5WI98</accession>
<dbReference type="SUPFAM" id="SSF82185">
    <property type="entry name" value="Histone H3 K4-specific methyltransferase SET7/9 N-terminal domain"/>
    <property type="match status" value="3"/>
</dbReference>
<keyword evidence="2" id="KW-1185">Reference proteome</keyword>
<dbReference type="RefSeq" id="WP_214613103.1">
    <property type="nucleotide sequence ID" value="NZ_JACATN010000006.1"/>
</dbReference>
<dbReference type="Pfam" id="PF07661">
    <property type="entry name" value="MORN_2"/>
    <property type="match status" value="6"/>
</dbReference>
<dbReference type="InterPro" id="IPR011652">
    <property type="entry name" value="MORN_2"/>
</dbReference>
<evidence type="ECO:0000313" key="1">
    <source>
        <dbReference type="EMBL" id="MBT2163129.1"/>
    </source>
</evidence>
<proteinExistence type="predicted"/>
<evidence type="ECO:0000313" key="2">
    <source>
        <dbReference type="Proteomes" id="UP000740413"/>
    </source>
</evidence>
<dbReference type="PANTHER" id="PTHR33706:SF1">
    <property type="entry name" value="TPR REPEAT PROTEIN"/>
    <property type="match status" value="1"/>
</dbReference>
<sequence>MKFIFILSFLLCFQLHGQIKTYFKNGNLKEIRIYNEITKKGQWEEYFITGAPYSISTINGIKREYTLFYENGAVREHGNYTNERKSGEWLKFDKNGCLVKAGSFKNGAYDGKIRRYHMDKPLAIEHYKDRKKTGKWSWYRNGQLTQIKNYKNDKAHGAHKSFFDDGNLSYERYYAHGTPIGIHKDYTELGIIKHRIIYENGREVEKRNYYPNGAISHLIVFSANTKLEKGYHEIGNKLSHEGSWSTLENIHLQTGEWKYFHQNGKLHYKGKFINGKRSGKWKGKHANGKRKFKGVYKDDEKIGIWKYYVKNGKRKPEEPKQK</sequence>
<comment type="caution">
    <text evidence="1">The sequence shown here is derived from an EMBL/GenBank/DDBJ whole genome shotgun (WGS) entry which is preliminary data.</text>
</comment>
<organism evidence="1 2">
    <name type="scientific">Zobellia barbeyronii</name>
    <dbReference type="NCBI Taxonomy" id="2748009"/>
    <lineage>
        <taxon>Bacteria</taxon>
        <taxon>Pseudomonadati</taxon>
        <taxon>Bacteroidota</taxon>
        <taxon>Flavobacteriia</taxon>
        <taxon>Flavobacteriales</taxon>
        <taxon>Flavobacteriaceae</taxon>
        <taxon>Zobellia</taxon>
    </lineage>
</organism>
<protein>
    <recommendedName>
        <fullName evidence="3">MORN repeat variant</fullName>
    </recommendedName>
</protein>
<dbReference type="PANTHER" id="PTHR33706">
    <property type="entry name" value="MORN VARIANT REPEAT PROTEIN"/>
    <property type="match status" value="1"/>
</dbReference>
<reference evidence="1 2" key="1">
    <citation type="submission" date="2020-06" db="EMBL/GenBank/DDBJ databases">
        <authorList>
            <person name="Isaeva M.P."/>
            <person name="Chernysheva N.Y."/>
        </authorList>
    </citation>
    <scope>NUCLEOTIDE SEQUENCE [LARGE SCALE GENOMIC DNA]</scope>
    <source>
        <strain evidence="1 2">KMM 6746</strain>
    </source>
</reference>
<dbReference type="Proteomes" id="UP000740413">
    <property type="component" value="Unassembled WGS sequence"/>
</dbReference>
<dbReference type="Gene3D" id="2.20.110.10">
    <property type="entry name" value="Histone H3 K4-specific methyltransferase SET7/9 N-terminal domain"/>
    <property type="match status" value="4"/>
</dbReference>
<gene>
    <name evidence="1" type="ORF">HW347_17800</name>
</gene>
<name>A0ABS5WI98_9FLAO</name>
<dbReference type="EMBL" id="JACATN010000006">
    <property type="protein sequence ID" value="MBT2163129.1"/>
    <property type="molecule type" value="Genomic_DNA"/>
</dbReference>